<dbReference type="Pfam" id="PF00557">
    <property type="entry name" value="Peptidase_M24"/>
    <property type="match status" value="1"/>
</dbReference>
<keyword evidence="2" id="KW-0031">Aminopeptidase</keyword>
<accession>A0A941DH77</accession>
<dbReference type="Proteomes" id="UP000680158">
    <property type="component" value="Unassembled WGS sequence"/>
</dbReference>
<name>A0A941DH77_9BURK</name>
<dbReference type="GO" id="GO:0004177">
    <property type="term" value="F:aminopeptidase activity"/>
    <property type="evidence" value="ECO:0007669"/>
    <property type="project" value="UniProtKB-KW"/>
</dbReference>
<protein>
    <submittedName>
        <fullName evidence="2">Aminopeptidase P family protein</fullName>
    </submittedName>
</protein>
<organism evidence="2 3">
    <name type="scientific">Undibacterium baiyunense</name>
    <dbReference type="NCBI Taxonomy" id="2828731"/>
    <lineage>
        <taxon>Bacteria</taxon>
        <taxon>Pseudomonadati</taxon>
        <taxon>Pseudomonadota</taxon>
        <taxon>Betaproteobacteria</taxon>
        <taxon>Burkholderiales</taxon>
        <taxon>Oxalobacteraceae</taxon>
        <taxon>Undibacterium</taxon>
    </lineage>
</organism>
<dbReference type="SUPFAM" id="SSF55920">
    <property type="entry name" value="Creatinase/aminopeptidase"/>
    <property type="match status" value="1"/>
</dbReference>
<dbReference type="RefSeq" id="WP_212685389.1">
    <property type="nucleotide sequence ID" value="NZ_JAGSPM010000011.1"/>
</dbReference>
<reference evidence="2 3" key="1">
    <citation type="submission" date="2021-04" db="EMBL/GenBank/DDBJ databases">
        <title>novel species isolated from subtropical streams in China.</title>
        <authorList>
            <person name="Lu H."/>
        </authorList>
    </citation>
    <scope>NUCLEOTIDE SEQUENCE [LARGE SCALE GENOMIC DNA]</scope>
    <source>
        <strain evidence="2 3">BYS107W</strain>
    </source>
</reference>
<dbReference type="InterPro" id="IPR000994">
    <property type="entry name" value="Pept_M24"/>
</dbReference>
<dbReference type="Gene3D" id="3.90.230.10">
    <property type="entry name" value="Creatinase/methionine aminopeptidase superfamily"/>
    <property type="match status" value="1"/>
</dbReference>
<dbReference type="EMBL" id="JAGSPM010000011">
    <property type="protein sequence ID" value="MBR7748031.1"/>
    <property type="molecule type" value="Genomic_DNA"/>
</dbReference>
<dbReference type="InterPro" id="IPR036005">
    <property type="entry name" value="Creatinase/aminopeptidase-like"/>
</dbReference>
<feature type="domain" description="Peptidase M24" evidence="1">
    <location>
        <begin position="11"/>
        <end position="224"/>
    </location>
</feature>
<dbReference type="AlphaFoldDB" id="A0A941DH77"/>
<keyword evidence="2" id="KW-0378">Hydrolase</keyword>
<evidence type="ECO:0000259" key="1">
    <source>
        <dbReference type="Pfam" id="PF00557"/>
    </source>
</evidence>
<evidence type="ECO:0000313" key="3">
    <source>
        <dbReference type="Proteomes" id="UP000680158"/>
    </source>
</evidence>
<proteinExistence type="predicted"/>
<comment type="caution">
    <text evidence="2">The sequence shown here is derived from an EMBL/GenBank/DDBJ whole genome shotgun (WGS) entry which is preliminary data.</text>
</comment>
<sequence length="234" mass="27105">MPDVSLVQSYQQIQAQAKWVMAELSRLITPEDSEHSIATKAYALLCEQGLHETWYYNCPALVLAGTRSCLSISGREYQASTEKLGGKNLISIDLSPCQGAIWGDYSRTFAFEFGACVEHPKTREYQNGIDFLKRLHEEMCAWVNPETSFHKLYQWSNVRIRESGFVNLDFRTNVGHSIEVERERRQYIQAHNQQLISNVNFFSFEPFVRLKGGHWGFKHEDIYYFDQDGRLSCL</sequence>
<keyword evidence="2" id="KW-0645">Protease</keyword>
<evidence type="ECO:0000313" key="2">
    <source>
        <dbReference type="EMBL" id="MBR7748031.1"/>
    </source>
</evidence>
<keyword evidence="3" id="KW-1185">Reference proteome</keyword>
<gene>
    <name evidence="2" type="ORF">KDM92_15695</name>
</gene>